<dbReference type="SUPFAM" id="SSF160719">
    <property type="entry name" value="gpW/gp25-like"/>
    <property type="match status" value="1"/>
</dbReference>
<dbReference type="EMBL" id="WXEX01000004">
    <property type="protein sequence ID" value="MZP42655.1"/>
    <property type="molecule type" value="Genomic_DNA"/>
</dbReference>
<protein>
    <submittedName>
        <fullName evidence="1">DUF2634 domain-containing protein</fullName>
    </submittedName>
</protein>
<keyword evidence="2" id="KW-1185">Reference proteome</keyword>
<sequence length="142" mass="16343">MNLFPAVPIPPQMKKPASYGRELAFDFDRNTFLYVDGRPKIVEGIAALQIWIEKTLRTARYRYPIYRFSYGCELADVIGLDLPTLVLEAEIPRLIREALVYDDRIADVGDFIVERDGDRLRAEFTVTTTLGDRFRQEVKGLV</sequence>
<dbReference type="AlphaFoldDB" id="A0A845LDW9"/>
<reference evidence="1 2" key="1">
    <citation type="submission" date="2020-01" db="EMBL/GenBank/DDBJ databases">
        <title>Whole genome sequence of Heliobacterium gestii DSM 11169.</title>
        <authorList>
            <person name="Kyndt J.A."/>
            <person name="Meyer T.E."/>
        </authorList>
    </citation>
    <scope>NUCLEOTIDE SEQUENCE [LARGE SCALE GENOMIC DNA]</scope>
    <source>
        <strain evidence="1 2">DSM 11169</strain>
    </source>
</reference>
<proteinExistence type="predicted"/>
<evidence type="ECO:0000313" key="2">
    <source>
        <dbReference type="Proteomes" id="UP000471031"/>
    </source>
</evidence>
<dbReference type="InterPro" id="IPR020288">
    <property type="entry name" value="Sheath_initiator"/>
</dbReference>
<name>A0A845LDW9_HELGE</name>
<gene>
    <name evidence="1" type="ORF">GTO89_06335</name>
</gene>
<organism evidence="1 2">
    <name type="scientific">Heliomicrobium gestii</name>
    <name type="common">Heliobacterium gestii</name>
    <dbReference type="NCBI Taxonomy" id="2699"/>
    <lineage>
        <taxon>Bacteria</taxon>
        <taxon>Bacillati</taxon>
        <taxon>Bacillota</taxon>
        <taxon>Clostridia</taxon>
        <taxon>Eubacteriales</taxon>
        <taxon>Heliobacteriaceae</taxon>
        <taxon>Heliomicrobium</taxon>
    </lineage>
</organism>
<accession>A0A845LDW9</accession>
<dbReference type="OrthoDB" id="89089at2"/>
<comment type="caution">
    <text evidence="1">The sequence shown here is derived from an EMBL/GenBank/DDBJ whole genome shotgun (WGS) entry which is preliminary data.</text>
</comment>
<dbReference type="RefSeq" id="WP_161261209.1">
    <property type="nucleotide sequence ID" value="NZ_JAFBDC010000003.1"/>
</dbReference>
<evidence type="ECO:0000313" key="1">
    <source>
        <dbReference type="EMBL" id="MZP42655.1"/>
    </source>
</evidence>
<dbReference type="Proteomes" id="UP000471031">
    <property type="component" value="Unassembled WGS sequence"/>
</dbReference>
<dbReference type="Pfam" id="PF10934">
    <property type="entry name" value="Sheath_initiator"/>
    <property type="match status" value="1"/>
</dbReference>